<comment type="caution">
    <text evidence="1">The sequence shown here is derived from an EMBL/GenBank/DDBJ whole genome shotgun (WGS) entry which is preliminary data.</text>
</comment>
<dbReference type="AlphaFoldDB" id="A0A392P7S5"/>
<accession>A0A392P7S5</accession>
<reference evidence="1 2" key="1">
    <citation type="journal article" date="2018" name="Front. Plant Sci.">
        <title>Red Clover (Trifolium pratense) and Zigzag Clover (T. medium) - A Picture of Genomic Similarities and Differences.</title>
        <authorList>
            <person name="Dluhosova J."/>
            <person name="Istvanek J."/>
            <person name="Nedelnik J."/>
            <person name="Repkova J."/>
        </authorList>
    </citation>
    <scope>NUCLEOTIDE SEQUENCE [LARGE SCALE GENOMIC DNA]</scope>
    <source>
        <strain evidence="2">cv. 10/8</strain>
        <tissue evidence="1">Leaf</tissue>
    </source>
</reference>
<evidence type="ECO:0000313" key="2">
    <source>
        <dbReference type="Proteomes" id="UP000265520"/>
    </source>
</evidence>
<evidence type="ECO:0000313" key="1">
    <source>
        <dbReference type="EMBL" id="MCI07782.1"/>
    </source>
</evidence>
<name>A0A392P7S5_9FABA</name>
<feature type="non-terminal residue" evidence="1">
    <location>
        <position position="61"/>
    </location>
</feature>
<keyword evidence="2" id="KW-1185">Reference proteome</keyword>
<dbReference type="EMBL" id="LXQA010066637">
    <property type="protein sequence ID" value="MCI07782.1"/>
    <property type="molecule type" value="Genomic_DNA"/>
</dbReference>
<protein>
    <submittedName>
        <fullName evidence="1">Uncharacterized protein</fullName>
    </submittedName>
</protein>
<proteinExistence type="predicted"/>
<organism evidence="1 2">
    <name type="scientific">Trifolium medium</name>
    <dbReference type="NCBI Taxonomy" id="97028"/>
    <lineage>
        <taxon>Eukaryota</taxon>
        <taxon>Viridiplantae</taxon>
        <taxon>Streptophyta</taxon>
        <taxon>Embryophyta</taxon>
        <taxon>Tracheophyta</taxon>
        <taxon>Spermatophyta</taxon>
        <taxon>Magnoliopsida</taxon>
        <taxon>eudicotyledons</taxon>
        <taxon>Gunneridae</taxon>
        <taxon>Pentapetalae</taxon>
        <taxon>rosids</taxon>
        <taxon>fabids</taxon>
        <taxon>Fabales</taxon>
        <taxon>Fabaceae</taxon>
        <taxon>Papilionoideae</taxon>
        <taxon>50 kb inversion clade</taxon>
        <taxon>NPAAA clade</taxon>
        <taxon>Hologalegina</taxon>
        <taxon>IRL clade</taxon>
        <taxon>Trifolieae</taxon>
        <taxon>Trifolium</taxon>
    </lineage>
</organism>
<sequence>MRGFAAKSEHWFAPKINCYESEEPEQKQEQLLSCLPSVFPELMEVKHDDSNEDCVETDSHG</sequence>
<dbReference type="Proteomes" id="UP000265520">
    <property type="component" value="Unassembled WGS sequence"/>
</dbReference>